<reference evidence="1 2" key="1">
    <citation type="journal article" date="2019" name="Sci. Rep.">
        <title>Orb-weaving spider Araneus ventricosus genome elucidates the spidroin gene catalogue.</title>
        <authorList>
            <person name="Kono N."/>
            <person name="Nakamura H."/>
            <person name="Ohtoshi R."/>
            <person name="Moran D.A.P."/>
            <person name="Shinohara A."/>
            <person name="Yoshida Y."/>
            <person name="Fujiwara M."/>
            <person name="Mori M."/>
            <person name="Tomita M."/>
            <person name="Arakawa K."/>
        </authorList>
    </citation>
    <scope>NUCLEOTIDE SEQUENCE [LARGE SCALE GENOMIC DNA]</scope>
</reference>
<protein>
    <submittedName>
        <fullName evidence="1">Uncharacterized protein</fullName>
    </submittedName>
</protein>
<organism evidence="1 2">
    <name type="scientific">Araneus ventricosus</name>
    <name type="common">Orbweaver spider</name>
    <name type="synonym">Epeira ventricosa</name>
    <dbReference type="NCBI Taxonomy" id="182803"/>
    <lineage>
        <taxon>Eukaryota</taxon>
        <taxon>Metazoa</taxon>
        <taxon>Ecdysozoa</taxon>
        <taxon>Arthropoda</taxon>
        <taxon>Chelicerata</taxon>
        <taxon>Arachnida</taxon>
        <taxon>Araneae</taxon>
        <taxon>Araneomorphae</taxon>
        <taxon>Entelegynae</taxon>
        <taxon>Araneoidea</taxon>
        <taxon>Araneidae</taxon>
        <taxon>Araneus</taxon>
    </lineage>
</organism>
<sequence>MWKRLTSRMLTQLDLRCKIDFFNVCVIYFVEKVKEIFCKLFDVFLKGFNIKSISDILVPHEPCGSGYLSEKFALGPFYAIEMSFGSVGPYGTSITAISELLQFHSANLDLSRWINCGLIDRPVYFVLKICIQDQSAIQRETFRARETYEERSENCTRIHCATLEEKGRDVKDLLRSMPSKCTSCLSSDCNITRIDSIGN</sequence>
<proteinExistence type="predicted"/>
<dbReference type="EMBL" id="BGPR01022872">
    <property type="protein sequence ID" value="GBN89595.1"/>
    <property type="molecule type" value="Genomic_DNA"/>
</dbReference>
<gene>
    <name evidence="1" type="ORF">AVEN_10846_1</name>
</gene>
<accession>A0A4Y2SRL7</accession>
<keyword evidence="2" id="KW-1185">Reference proteome</keyword>
<evidence type="ECO:0000313" key="2">
    <source>
        <dbReference type="Proteomes" id="UP000499080"/>
    </source>
</evidence>
<dbReference type="AlphaFoldDB" id="A0A4Y2SRL7"/>
<evidence type="ECO:0000313" key="1">
    <source>
        <dbReference type="EMBL" id="GBN89595.1"/>
    </source>
</evidence>
<name>A0A4Y2SRL7_ARAVE</name>
<dbReference type="Proteomes" id="UP000499080">
    <property type="component" value="Unassembled WGS sequence"/>
</dbReference>
<comment type="caution">
    <text evidence="1">The sequence shown here is derived from an EMBL/GenBank/DDBJ whole genome shotgun (WGS) entry which is preliminary data.</text>
</comment>